<dbReference type="Gene3D" id="3.40.50.12780">
    <property type="entry name" value="N-terminal domain of ligase-like"/>
    <property type="match status" value="1"/>
</dbReference>
<dbReference type="OrthoDB" id="3172305at2"/>
<dbReference type="GO" id="GO:0016877">
    <property type="term" value="F:ligase activity, forming carbon-sulfur bonds"/>
    <property type="evidence" value="ECO:0007669"/>
    <property type="project" value="UniProtKB-ARBA"/>
</dbReference>
<dbReference type="STRING" id="587909.SAMN05421810_10263"/>
<dbReference type="Gene3D" id="3.30.300.30">
    <property type="match status" value="1"/>
</dbReference>
<comment type="similarity">
    <text evidence="1">Belongs to the ATP-dependent AMP-binding enzyme family.</text>
</comment>
<dbReference type="InterPro" id="IPR025110">
    <property type="entry name" value="AMP-bd_C"/>
</dbReference>
<organism evidence="5 6">
    <name type="scientific">Amycolatopsis arida</name>
    <dbReference type="NCBI Taxonomy" id="587909"/>
    <lineage>
        <taxon>Bacteria</taxon>
        <taxon>Bacillati</taxon>
        <taxon>Actinomycetota</taxon>
        <taxon>Actinomycetes</taxon>
        <taxon>Pseudonocardiales</taxon>
        <taxon>Pseudonocardiaceae</taxon>
        <taxon>Amycolatopsis</taxon>
    </lineage>
</organism>
<dbReference type="PANTHER" id="PTHR43767">
    <property type="entry name" value="LONG-CHAIN-FATTY-ACID--COA LIGASE"/>
    <property type="match status" value="1"/>
</dbReference>
<evidence type="ECO:0000256" key="2">
    <source>
        <dbReference type="ARBA" id="ARBA00022598"/>
    </source>
</evidence>
<gene>
    <name evidence="5" type="ORF">SAMN05421810_10263</name>
</gene>
<dbReference type="NCBIfam" id="NF006182">
    <property type="entry name" value="PRK08316.1"/>
    <property type="match status" value="1"/>
</dbReference>
<dbReference type="InterPro" id="IPR050237">
    <property type="entry name" value="ATP-dep_AMP-bd_enzyme"/>
</dbReference>
<name>A0A1I5NX26_9PSEU</name>
<dbReference type="Pfam" id="PF00501">
    <property type="entry name" value="AMP-binding"/>
    <property type="match status" value="1"/>
</dbReference>
<evidence type="ECO:0000313" key="6">
    <source>
        <dbReference type="Proteomes" id="UP000198727"/>
    </source>
</evidence>
<protein>
    <submittedName>
        <fullName evidence="5">Fatty-acyl-CoA synthase</fullName>
    </submittedName>
</protein>
<dbReference type="InterPro" id="IPR042099">
    <property type="entry name" value="ANL_N_sf"/>
</dbReference>
<evidence type="ECO:0000256" key="1">
    <source>
        <dbReference type="ARBA" id="ARBA00006432"/>
    </source>
</evidence>
<evidence type="ECO:0000313" key="5">
    <source>
        <dbReference type="EMBL" id="SFP26349.1"/>
    </source>
</evidence>
<dbReference type="InterPro" id="IPR000873">
    <property type="entry name" value="AMP-dep_synth/lig_dom"/>
</dbReference>
<dbReference type="CDD" id="cd17631">
    <property type="entry name" value="FACL_FadD13-like"/>
    <property type="match status" value="1"/>
</dbReference>
<sequence>MNTALIRSSTVADVLRRSAARVPRRVALRFADREWTYAELDAAVSRAAAHLLGLGLRQGDRVAAYGRNSDGYLIGFLACARAGLVHVPVNYNLTGAELAYLVEQSGSTVALVDPDLRDAVDALAGDLRLRHVLPLQDDADSLLAVAGAGDVPELDVEVADTDLAQLLYTSGTTSRPKGAMMTHRALVHEYLSCIVGLDLTEHDEPLHVMPLYHSAQMHVFLLPWLAVGATNRLLEVPDPGEILRRIAEERHRAFFAAPTLWVALANHPDFARLDLGALRKAYYGASIMPGPVLEKLRAAMPELGFYNCFGQSEIGPLATILRPEEHAERPDSAGRAVLFVELRVVDSSGADVPPGGMGEVVYRSPQLAVGYWDKPEETAEAFRDGWFHSGDLVRIDEEGYLSVVDRIKDVINTGGVLVASREVEDALYTHPAVAEVAVVGLPDEKWIEAVTAVVVAKSAVTADELIAHARERLSGFKVPKAVRFVDDLPRNASGKILKRELRDRFGG</sequence>
<dbReference type="InterPro" id="IPR045851">
    <property type="entry name" value="AMP-bd_C_sf"/>
</dbReference>
<dbReference type="Pfam" id="PF13193">
    <property type="entry name" value="AMP-binding_C"/>
    <property type="match status" value="1"/>
</dbReference>
<dbReference type="PROSITE" id="PS00455">
    <property type="entry name" value="AMP_BINDING"/>
    <property type="match status" value="1"/>
</dbReference>
<feature type="domain" description="AMP-binding enzyme C-terminal" evidence="4">
    <location>
        <begin position="422"/>
        <end position="495"/>
    </location>
</feature>
<dbReference type="AlphaFoldDB" id="A0A1I5NX26"/>
<reference evidence="6" key="1">
    <citation type="submission" date="2016-10" db="EMBL/GenBank/DDBJ databases">
        <authorList>
            <person name="Varghese N."/>
            <person name="Submissions S."/>
        </authorList>
    </citation>
    <scope>NUCLEOTIDE SEQUENCE [LARGE SCALE GENOMIC DNA]</scope>
    <source>
        <strain evidence="6">CGMCC 4.5579</strain>
    </source>
</reference>
<evidence type="ECO:0000259" key="4">
    <source>
        <dbReference type="Pfam" id="PF13193"/>
    </source>
</evidence>
<proteinExistence type="inferred from homology"/>
<accession>A0A1I5NX26</accession>
<dbReference type="InterPro" id="IPR020845">
    <property type="entry name" value="AMP-binding_CS"/>
</dbReference>
<dbReference type="Proteomes" id="UP000198727">
    <property type="component" value="Unassembled WGS sequence"/>
</dbReference>
<dbReference type="EMBL" id="FOWW01000002">
    <property type="protein sequence ID" value="SFP26349.1"/>
    <property type="molecule type" value="Genomic_DNA"/>
</dbReference>
<dbReference type="SUPFAM" id="SSF56801">
    <property type="entry name" value="Acetyl-CoA synthetase-like"/>
    <property type="match status" value="1"/>
</dbReference>
<dbReference type="RefSeq" id="WP_092528675.1">
    <property type="nucleotide sequence ID" value="NZ_FOWW01000002.1"/>
</dbReference>
<keyword evidence="6" id="KW-1185">Reference proteome</keyword>
<feature type="domain" description="AMP-dependent synthetase/ligase" evidence="3">
    <location>
        <begin position="15"/>
        <end position="372"/>
    </location>
</feature>
<evidence type="ECO:0000259" key="3">
    <source>
        <dbReference type="Pfam" id="PF00501"/>
    </source>
</evidence>
<keyword evidence="2" id="KW-0436">Ligase</keyword>
<dbReference type="PANTHER" id="PTHR43767:SF7">
    <property type="entry name" value="MEDIUM_LONG-CHAIN-FATTY-ACID--COA LIGASE FADD8"/>
    <property type="match status" value="1"/>
</dbReference>
<dbReference type="FunFam" id="3.30.300.30:FF:000008">
    <property type="entry name" value="2,3-dihydroxybenzoate-AMP ligase"/>
    <property type="match status" value="1"/>
</dbReference>